<dbReference type="EMBL" id="JAIWYP010000006">
    <property type="protein sequence ID" value="KAH3804116.1"/>
    <property type="molecule type" value="Genomic_DNA"/>
</dbReference>
<protein>
    <submittedName>
        <fullName evidence="1">Uncharacterized protein</fullName>
    </submittedName>
</protein>
<gene>
    <name evidence="1" type="ORF">DPMN_132398</name>
</gene>
<organism evidence="1 2">
    <name type="scientific">Dreissena polymorpha</name>
    <name type="common">Zebra mussel</name>
    <name type="synonym">Mytilus polymorpha</name>
    <dbReference type="NCBI Taxonomy" id="45954"/>
    <lineage>
        <taxon>Eukaryota</taxon>
        <taxon>Metazoa</taxon>
        <taxon>Spiralia</taxon>
        <taxon>Lophotrochozoa</taxon>
        <taxon>Mollusca</taxon>
        <taxon>Bivalvia</taxon>
        <taxon>Autobranchia</taxon>
        <taxon>Heteroconchia</taxon>
        <taxon>Euheterodonta</taxon>
        <taxon>Imparidentia</taxon>
        <taxon>Neoheterodontei</taxon>
        <taxon>Myida</taxon>
        <taxon>Dreissenoidea</taxon>
        <taxon>Dreissenidae</taxon>
        <taxon>Dreissena</taxon>
    </lineage>
</organism>
<name>A0A9D4FW17_DREPO</name>
<comment type="caution">
    <text evidence="1">The sequence shown here is derived from an EMBL/GenBank/DDBJ whole genome shotgun (WGS) entry which is preliminary data.</text>
</comment>
<evidence type="ECO:0000313" key="1">
    <source>
        <dbReference type="EMBL" id="KAH3804116.1"/>
    </source>
</evidence>
<evidence type="ECO:0000313" key="2">
    <source>
        <dbReference type="Proteomes" id="UP000828390"/>
    </source>
</evidence>
<sequence length="99" mass="11291">MNLYTFSQELGDNFCTNAQAVVTSCSQATIRSLLDLFRFHLFYFHSRPDYFQADVLRLAAKSSLPYSPSSTRCRARKLPADTSTGRRQLESNTCLLKIM</sequence>
<reference evidence="1" key="1">
    <citation type="journal article" date="2019" name="bioRxiv">
        <title>The Genome of the Zebra Mussel, Dreissena polymorpha: A Resource for Invasive Species Research.</title>
        <authorList>
            <person name="McCartney M.A."/>
            <person name="Auch B."/>
            <person name="Kono T."/>
            <person name="Mallez S."/>
            <person name="Zhang Y."/>
            <person name="Obille A."/>
            <person name="Becker A."/>
            <person name="Abrahante J.E."/>
            <person name="Garbe J."/>
            <person name="Badalamenti J.P."/>
            <person name="Herman A."/>
            <person name="Mangelson H."/>
            <person name="Liachko I."/>
            <person name="Sullivan S."/>
            <person name="Sone E.D."/>
            <person name="Koren S."/>
            <person name="Silverstein K.A.T."/>
            <person name="Beckman K.B."/>
            <person name="Gohl D.M."/>
        </authorList>
    </citation>
    <scope>NUCLEOTIDE SEQUENCE</scope>
    <source>
        <strain evidence="1">Duluth1</strain>
        <tissue evidence="1">Whole animal</tissue>
    </source>
</reference>
<dbReference type="AlphaFoldDB" id="A0A9D4FW17"/>
<dbReference type="Proteomes" id="UP000828390">
    <property type="component" value="Unassembled WGS sequence"/>
</dbReference>
<keyword evidence="2" id="KW-1185">Reference proteome</keyword>
<accession>A0A9D4FW17</accession>
<reference evidence="1" key="2">
    <citation type="submission" date="2020-11" db="EMBL/GenBank/DDBJ databases">
        <authorList>
            <person name="McCartney M.A."/>
            <person name="Auch B."/>
            <person name="Kono T."/>
            <person name="Mallez S."/>
            <person name="Becker A."/>
            <person name="Gohl D.M."/>
            <person name="Silverstein K.A.T."/>
            <person name="Koren S."/>
            <person name="Bechman K.B."/>
            <person name="Herman A."/>
            <person name="Abrahante J.E."/>
            <person name="Garbe J."/>
        </authorList>
    </citation>
    <scope>NUCLEOTIDE SEQUENCE</scope>
    <source>
        <strain evidence="1">Duluth1</strain>
        <tissue evidence="1">Whole animal</tissue>
    </source>
</reference>
<proteinExistence type="predicted"/>